<keyword evidence="5" id="KW-1185">Reference proteome</keyword>
<evidence type="ECO:0000313" key="5">
    <source>
        <dbReference type="Proteomes" id="UP001390339"/>
    </source>
</evidence>
<dbReference type="InterPro" id="IPR057230">
    <property type="entry name" value="DUF7908"/>
</dbReference>
<name>A0ABR2I2B5_9PEZI</name>
<proteinExistence type="predicted"/>
<gene>
    <name evidence="4" type="ORF">PGQ11_012229</name>
</gene>
<evidence type="ECO:0000259" key="3">
    <source>
        <dbReference type="Pfam" id="PF25485"/>
    </source>
</evidence>
<accession>A0ABR2I2B5</accession>
<keyword evidence="2" id="KW-0732">Signal</keyword>
<dbReference type="EMBL" id="JAPCWZ010000007">
    <property type="protein sequence ID" value="KAK8856317.1"/>
    <property type="molecule type" value="Genomic_DNA"/>
</dbReference>
<evidence type="ECO:0000313" key="4">
    <source>
        <dbReference type="EMBL" id="KAK8856317.1"/>
    </source>
</evidence>
<sequence length="411" mass="42873">MRHLATALAILVCDFPGVFAASCVSDTCLNRVNCGDGCVADCVRHVASTITPLAVTVTTSVVFDPQATVSATSGSAVNAPPSCDDVGGFPYWAAVCNSRERFRSACSCIGASTTTFIASTPTSTTTVTIVPTSGSSATSSSAAPTNTDAIIPTGPTTGISSAAGASPSASISRSGSATVQTTAFTTTNAVPVILTVIPGIPPPQQTGNQKRGLRKEGKRKDTVGGFVDVSGTVDVCSDGTSFNITTQGQLTSDGRIISTRSGEPFIQLAPSDGVIGISTVFVVFNKILHWQNAAFAGGEAGFCQVVGSGKVYATFTARESWPPGCESISIMVYKARQCRNGVIDFRVFVLINGHKSEKHCDEYAQHTGGIFIHRAFLCVYQLDIVIGLCSNLLGACHYREHCSIIEHLQCF</sequence>
<dbReference type="Pfam" id="PF25485">
    <property type="entry name" value="DUF7908"/>
    <property type="match status" value="1"/>
</dbReference>
<feature type="region of interest" description="Disordered" evidence="1">
    <location>
        <begin position="200"/>
        <end position="219"/>
    </location>
</feature>
<comment type="caution">
    <text evidence="4">The sequence shown here is derived from an EMBL/GenBank/DDBJ whole genome shotgun (WGS) entry which is preliminary data.</text>
</comment>
<evidence type="ECO:0000256" key="1">
    <source>
        <dbReference type="SAM" id="MobiDB-lite"/>
    </source>
</evidence>
<feature type="chain" id="PRO_5045595639" description="DUF7908 domain-containing protein" evidence="2">
    <location>
        <begin position="21"/>
        <end position="411"/>
    </location>
</feature>
<evidence type="ECO:0000256" key="2">
    <source>
        <dbReference type="SAM" id="SignalP"/>
    </source>
</evidence>
<protein>
    <recommendedName>
        <fullName evidence="3">DUF7908 domain-containing protein</fullName>
    </recommendedName>
</protein>
<reference evidence="4 5" key="1">
    <citation type="journal article" date="2024" name="IMA Fungus">
        <title>Apiospora arundinis, a panoply of carbohydrate-active enzymes and secondary metabolites.</title>
        <authorList>
            <person name="Sorensen T."/>
            <person name="Petersen C."/>
            <person name="Muurmann A.T."/>
            <person name="Christiansen J.V."/>
            <person name="Brundto M.L."/>
            <person name="Overgaard C.K."/>
            <person name="Boysen A.T."/>
            <person name="Wollenberg R.D."/>
            <person name="Larsen T.O."/>
            <person name="Sorensen J.L."/>
            <person name="Nielsen K.L."/>
            <person name="Sondergaard T.E."/>
        </authorList>
    </citation>
    <scope>NUCLEOTIDE SEQUENCE [LARGE SCALE GENOMIC DNA]</scope>
    <source>
        <strain evidence="4 5">AAU 773</strain>
    </source>
</reference>
<feature type="signal peptide" evidence="2">
    <location>
        <begin position="1"/>
        <end position="20"/>
    </location>
</feature>
<dbReference type="Proteomes" id="UP001390339">
    <property type="component" value="Unassembled WGS sequence"/>
</dbReference>
<feature type="domain" description="DUF7908" evidence="3">
    <location>
        <begin position="214"/>
        <end position="334"/>
    </location>
</feature>
<organism evidence="4 5">
    <name type="scientific">Apiospora arundinis</name>
    <dbReference type="NCBI Taxonomy" id="335852"/>
    <lineage>
        <taxon>Eukaryota</taxon>
        <taxon>Fungi</taxon>
        <taxon>Dikarya</taxon>
        <taxon>Ascomycota</taxon>
        <taxon>Pezizomycotina</taxon>
        <taxon>Sordariomycetes</taxon>
        <taxon>Xylariomycetidae</taxon>
        <taxon>Amphisphaeriales</taxon>
        <taxon>Apiosporaceae</taxon>
        <taxon>Apiospora</taxon>
    </lineage>
</organism>